<protein>
    <submittedName>
        <fullName evidence="2">Carbohydrate-binding family 9-like protein</fullName>
    </submittedName>
</protein>
<proteinExistence type="predicted"/>
<evidence type="ECO:0000313" key="3">
    <source>
        <dbReference type="Proteomes" id="UP001596047"/>
    </source>
</evidence>
<dbReference type="RefSeq" id="WP_379190866.1">
    <property type="nucleotide sequence ID" value="NZ_JBHSOW010000092.1"/>
</dbReference>
<dbReference type="CDD" id="cd09620">
    <property type="entry name" value="CBM9_like_3"/>
    <property type="match status" value="1"/>
</dbReference>
<evidence type="ECO:0000259" key="1">
    <source>
        <dbReference type="Pfam" id="PF06452"/>
    </source>
</evidence>
<evidence type="ECO:0000313" key="2">
    <source>
        <dbReference type="EMBL" id="MFC5652237.1"/>
    </source>
</evidence>
<dbReference type="Pfam" id="PF06452">
    <property type="entry name" value="CBM9_1"/>
    <property type="match status" value="1"/>
</dbReference>
<accession>A0ABW0W2J6</accession>
<gene>
    <name evidence="2" type="ORF">ACFPYJ_24610</name>
</gene>
<organism evidence="2 3">
    <name type="scientific">Paenibacillus solisilvae</name>
    <dbReference type="NCBI Taxonomy" id="2486751"/>
    <lineage>
        <taxon>Bacteria</taxon>
        <taxon>Bacillati</taxon>
        <taxon>Bacillota</taxon>
        <taxon>Bacilli</taxon>
        <taxon>Bacillales</taxon>
        <taxon>Paenibacillaceae</taxon>
        <taxon>Paenibacillus</taxon>
    </lineage>
</organism>
<dbReference type="SUPFAM" id="SSF49344">
    <property type="entry name" value="CBD9-like"/>
    <property type="match status" value="1"/>
</dbReference>
<feature type="domain" description="Carbohydrate-binding" evidence="1">
    <location>
        <begin position="17"/>
        <end position="198"/>
    </location>
</feature>
<sequence length="212" mass="24266">MQYTCRYVNEVRLGIPWKQMDEVSLRDVTSGKTPRLATRVRACWTKDSLYIRFECEDDHVVATMECHDDPLYLEDVVEVFIDEAGTGQIYYEIEVSPRNVVFDALIDRDAGGGITADMDWHAEGLQTKVCVEPDGARVYELRLPLRIFKQLPVNGTSWRWNLFRIDDDAAGERHYSAWCPTGAVNFHVPERFGTLVFEKSDCSTQEGEDECG</sequence>
<dbReference type="InterPro" id="IPR010502">
    <property type="entry name" value="Carb-bd_dom_fam9"/>
</dbReference>
<name>A0ABW0W2J6_9BACL</name>
<comment type="caution">
    <text evidence="2">The sequence shown here is derived from an EMBL/GenBank/DDBJ whole genome shotgun (WGS) entry which is preliminary data.</text>
</comment>
<dbReference type="Gene3D" id="2.60.40.1190">
    <property type="match status" value="1"/>
</dbReference>
<dbReference type="EMBL" id="JBHSOW010000092">
    <property type="protein sequence ID" value="MFC5652237.1"/>
    <property type="molecule type" value="Genomic_DNA"/>
</dbReference>
<dbReference type="Proteomes" id="UP001596047">
    <property type="component" value="Unassembled WGS sequence"/>
</dbReference>
<keyword evidence="3" id="KW-1185">Reference proteome</keyword>
<reference evidence="3" key="1">
    <citation type="journal article" date="2019" name="Int. J. Syst. Evol. Microbiol.">
        <title>The Global Catalogue of Microorganisms (GCM) 10K type strain sequencing project: providing services to taxonomists for standard genome sequencing and annotation.</title>
        <authorList>
            <consortium name="The Broad Institute Genomics Platform"/>
            <consortium name="The Broad Institute Genome Sequencing Center for Infectious Disease"/>
            <person name="Wu L."/>
            <person name="Ma J."/>
        </authorList>
    </citation>
    <scope>NUCLEOTIDE SEQUENCE [LARGE SCALE GENOMIC DNA]</scope>
    <source>
        <strain evidence="3">CGMCC 1.3240</strain>
    </source>
</reference>